<comment type="caution">
    <text evidence="5">The sequence shown here is derived from an EMBL/GenBank/DDBJ whole genome shotgun (WGS) entry which is preliminary data.</text>
</comment>
<evidence type="ECO:0000313" key="6">
    <source>
        <dbReference type="Proteomes" id="UP001205311"/>
    </source>
</evidence>
<accession>A0ABT1I436</accession>
<protein>
    <submittedName>
        <fullName evidence="5">Transcriptional regulator, TetR family</fullName>
    </submittedName>
</protein>
<evidence type="ECO:0000259" key="4">
    <source>
        <dbReference type="PROSITE" id="PS50977"/>
    </source>
</evidence>
<dbReference type="Gene3D" id="1.10.357.10">
    <property type="entry name" value="Tetracycline Repressor, domain 2"/>
    <property type="match status" value="1"/>
</dbReference>
<proteinExistence type="predicted"/>
<evidence type="ECO:0000256" key="2">
    <source>
        <dbReference type="PROSITE-ProRule" id="PRU00335"/>
    </source>
</evidence>
<dbReference type="PRINTS" id="PR00455">
    <property type="entry name" value="HTHTETR"/>
</dbReference>
<name>A0ABT1I436_STRSD</name>
<feature type="region of interest" description="Disordered" evidence="3">
    <location>
        <begin position="1"/>
        <end position="20"/>
    </location>
</feature>
<keyword evidence="6" id="KW-1185">Reference proteome</keyword>
<dbReference type="InterPro" id="IPR050109">
    <property type="entry name" value="HTH-type_TetR-like_transc_reg"/>
</dbReference>
<dbReference type="Proteomes" id="UP001205311">
    <property type="component" value="Unassembled WGS sequence"/>
</dbReference>
<sequence>MPARGEGHGDGRGEGRGARRRQEIVDAATRVVAERGIAGLTHRVVAETAGVPLGSTTYYFATLDDLIEAALVRNVEEMSERTREFLENAEDDDVARVLTALVARWLGPDRECSVVGYELYLAALHRPGLRAPARRWTEDCVRSLQPHVPDLHTARLLSHLVNSIVLDGLVTGVTPSDDEVLAHFRSVLPASS</sequence>
<dbReference type="PROSITE" id="PS50977">
    <property type="entry name" value="HTH_TETR_2"/>
    <property type="match status" value="1"/>
</dbReference>
<dbReference type="RefSeq" id="WP_253674686.1">
    <property type="nucleotide sequence ID" value="NZ_JAMTCP010000073.1"/>
</dbReference>
<feature type="DNA-binding region" description="H-T-H motif" evidence="2">
    <location>
        <begin position="41"/>
        <end position="60"/>
    </location>
</feature>
<dbReference type="InterPro" id="IPR001647">
    <property type="entry name" value="HTH_TetR"/>
</dbReference>
<dbReference type="PANTHER" id="PTHR30055">
    <property type="entry name" value="HTH-TYPE TRANSCRIPTIONAL REGULATOR RUTR"/>
    <property type="match status" value="1"/>
</dbReference>
<keyword evidence="1 2" id="KW-0238">DNA-binding</keyword>
<dbReference type="InterPro" id="IPR041583">
    <property type="entry name" value="TetR_C_31"/>
</dbReference>
<dbReference type="Pfam" id="PF17940">
    <property type="entry name" value="TetR_C_31"/>
    <property type="match status" value="1"/>
</dbReference>
<evidence type="ECO:0000256" key="3">
    <source>
        <dbReference type="SAM" id="MobiDB-lite"/>
    </source>
</evidence>
<dbReference type="EMBL" id="JAMTCP010000073">
    <property type="protein sequence ID" value="MCP2262496.1"/>
    <property type="molecule type" value="Genomic_DNA"/>
</dbReference>
<dbReference type="Pfam" id="PF00440">
    <property type="entry name" value="TetR_N"/>
    <property type="match status" value="1"/>
</dbReference>
<reference evidence="5 6" key="1">
    <citation type="submission" date="2022-06" db="EMBL/GenBank/DDBJ databases">
        <title>Genomic Encyclopedia of Archaeal and Bacterial Type Strains, Phase II (KMG-II): from individual species to whole genera.</title>
        <authorList>
            <person name="Goeker M."/>
        </authorList>
    </citation>
    <scope>NUCLEOTIDE SEQUENCE [LARGE SCALE GENOMIC DNA]</scope>
    <source>
        <strain evidence="5 6">DSM 40477</strain>
    </source>
</reference>
<evidence type="ECO:0000313" key="5">
    <source>
        <dbReference type="EMBL" id="MCP2262496.1"/>
    </source>
</evidence>
<gene>
    <name evidence="5" type="ORF">LX15_006235</name>
</gene>
<feature type="domain" description="HTH tetR-type" evidence="4">
    <location>
        <begin position="18"/>
        <end position="78"/>
    </location>
</feature>
<dbReference type="SUPFAM" id="SSF46689">
    <property type="entry name" value="Homeodomain-like"/>
    <property type="match status" value="1"/>
</dbReference>
<dbReference type="InterPro" id="IPR009057">
    <property type="entry name" value="Homeodomain-like_sf"/>
</dbReference>
<dbReference type="PANTHER" id="PTHR30055:SF231">
    <property type="entry name" value="TRANSCRIPTIONAL REGULATORY PROTEIN (PROBABLY DEOR-FAMILY)-RELATED"/>
    <property type="match status" value="1"/>
</dbReference>
<organism evidence="5 6">
    <name type="scientific">Streptoalloteichus tenebrarius (strain ATCC 17920 / DSM 40477 / JCM 4838 / CBS 697.72 / NBRC 16177 / NCIMB 11028 / NRRL B-12390 / A12253. 1 / ISP 5477)</name>
    <name type="common">Streptomyces tenebrarius</name>
    <dbReference type="NCBI Taxonomy" id="1933"/>
    <lineage>
        <taxon>Bacteria</taxon>
        <taxon>Bacillati</taxon>
        <taxon>Actinomycetota</taxon>
        <taxon>Actinomycetes</taxon>
        <taxon>Pseudonocardiales</taxon>
        <taxon>Pseudonocardiaceae</taxon>
        <taxon>Streptoalloteichus</taxon>
    </lineage>
</organism>
<evidence type="ECO:0000256" key="1">
    <source>
        <dbReference type="ARBA" id="ARBA00023125"/>
    </source>
</evidence>